<keyword evidence="1" id="KW-1133">Transmembrane helix</keyword>
<dbReference type="PANTHER" id="PTHR33444:SF7">
    <property type="entry name" value="TRANSMEMBRANE PROTEIN 272"/>
    <property type="match status" value="1"/>
</dbReference>
<dbReference type="Proteomes" id="UP000663844">
    <property type="component" value="Unassembled WGS sequence"/>
</dbReference>
<organism evidence="2 3">
    <name type="scientific">Adineta steineri</name>
    <dbReference type="NCBI Taxonomy" id="433720"/>
    <lineage>
        <taxon>Eukaryota</taxon>
        <taxon>Metazoa</taxon>
        <taxon>Spiralia</taxon>
        <taxon>Gnathifera</taxon>
        <taxon>Rotifera</taxon>
        <taxon>Eurotatoria</taxon>
        <taxon>Bdelloidea</taxon>
        <taxon>Adinetida</taxon>
        <taxon>Adinetidae</taxon>
        <taxon>Adineta</taxon>
    </lineage>
</organism>
<comment type="caution">
    <text evidence="2">The sequence shown here is derived from an EMBL/GenBank/DDBJ whole genome shotgun (WGS) entry which is preliminary data.</text>
</comment>
<evidence type="ECO:0000256" key="1">
    <source>
        <dbReference type="SAM" id="Phobius"/>
    </source>
</evidence>
<dbReference type="AlphaFoldDB" id="A0A818QBE0"/>
<sequence length="202" mass="23389">MEQKMPLDPIPLSRFYRQNRIPNYEPTHPWVRYIVGTVAVASIFGIVLLIISLAIPISMLVIGVRYRDRYYCPIEPRISHFLIVAGAVSLVWIVLNILLSLATMFLAYTRSIISVICVVSLSIIIFVLQIFSIIWLIVGSVWTFGIRSRVEFVINYPYNFRVYCHKTLYEFTFAYLIIIYILMALQCCGQCCATFIRSKQQK</sequence>
<dbReference type="EMBL" id="CAJOAZ010000383">
    <property type="protein sequence ID" value="CAF3634003.1"/>
    <property type="molecule type" value="Genomic_DNA"/>
</dbReference>
<keyword evidence="1" id="KW-0812">Transmembrane</keyword>
<name>A0A818QBE0_9BILA</name>
<evidence type="ECO:0000313" key="2">
    <source>
        <dbReference type="EMBL" id="CAF3634003.1"/>
    </source>
</evidence>
<feature type="transmembrane region" description="Helical" evidence="1">
    <location>
        <begin position="167"/>
        <end position="185"/>
    </location>
</feature>
<dbReference type="InterPro" id="IPR040350">
    <property type="entry name" value="TMEM272"/>
</dbReference>
<protein>
    <submittedName>
        <fullName evidence="2">Uncharacterized protein</fullName>
    </submittedName>
</protein>
<proteinExistence type="predicted"/>
<feature type="transmembrane region" description="Helical" evidence="1">
    <location>
        <begin position="113"/>
        <end position="146"/>
    </location>
</feature>
<keyword evidence="1" id="KW-0472">Membrane</keyword>
<feature type="transmembrane region" description="Helical" evidence="1">
    <location>
        <begin position="81"/>
        <end position="107"/>
    </location>
</feature>
<accession>A0A818QBE0</accession>
<feature type="transmembrane region" description="Helical" evidence="1">
    <location>
        <begin position="33"/>
        <end position="61"/>
    </location>
</feature>
<dbReference type="PANTHER" id="PTHR33444">
    <property type="entry name" value="SI:DKEY-19B23.12-RELATED"/>
    <property type="match status" value="1"/>
</dbReference>
<reference evidence="2" key="1">
    <citation type="submission" date="2021-02" db="EMBL/GenBank/DDBJ databases">
        <authorList>
            <person name="Nowell W R."/>
        </authorList>
    </citation>
    <scope>NUCLEOTIDE SEQUENCE</scope>
</reference>
<gene>
    <name evidence="2" type="ORF">OXD698_LOCUS8097</name>
</gene>
<evidence type="ECO:0000313" key="3">
    <source>
        <dbReference type="Proteomes" id="UP000663844"/>
    </source>
</evidence>